<evidence type="ECO:0000256" key="2">
    <source>
        <dbReference type="ARBA" id="ARBA00023002"/>
    </source>
</evidence>
<dbReference type="PANTHER" id="PTHR43477:SF1">
    <property type="entry name" value="DIHYDROANTICAPSIN 7-DEHYDROGENASE"/>
    <property type="match status" value="1"/>
</dbReference>
<keyword evidence="2 3" id="KW-0560">Oxidoreductase</keyword>
<organism evidence="3 4">
    <name type="scientific">Paenibacillus silvestris</name>
    <dbReference type="NCBI Taxonomy" id="2606219"/>
    <lineage>
        <taxon>Bacteria</taxon>
        <taxon>Bacillati</taxon>
        <taxon>Bacillota</taxon>
        <taxon>Bacilli</taxon>
        <taxon>Bacillales</taxon>
        <taxon>Paenibacillaceae</taxon>
        <taxon>Paenibacillus</taxon>
    </lineage>
</organism>
<dbReference type="FunFam" id="3.40.50.720:FF:000084">
    <property type="entry name" value="Short-chain dehydrogenase reductase"/>
    <property type="match status" value="1"/>
</dbReference>
<dbReference type="Pfam" id="PF13561">
    <property type="entry name" value="adh_short_C2"/>
    <property type="match status" value="1"/>
</dbReference>
<dbReference type="EMBL" id="WTUZ01000022">
    <property type="protein sequence ID" value="MZQ85280.1"/>
    <property type="molecule type" value="Genomic_DNA"/>
</dbReference>
<evidence type="ECO:0000313" key="3">
    <source>
        <dbReference type="EMBL" id="MZQ85280.1"/>
    </source>
</evidence>
<dbReference type="InterPro" id="IPR002347">
    <property type="entry name" value="SDR_fam"/>
</dbReference>
<dbReference type="GO" id="GO:0047936">
    <property type="term" value="F:glucose 1-dehydrogenase [NAD(P)+] activity"/>
    <property type="evidence" value="ECO:0007669"/>
    <property type="project" value="UniProtKB-EC"/>
</dbReference>
<evidence type="ECO:0000313" key="4">
    <source>
        <dbReference type="Proteomes" id="UP000481087"/>
    </source>
</evidence>
<protein>
    <submittedName>
        <fullName evidence="3">Glucose 1-dehydrogenase</fullName>
        <ecNumber evidence="3">1.1.1.47</ecNumber>
    </submittedName>
</protein>
<name>A0A6L8V7M6_9BACL</name>
<dbReference type="GO" id="GO:0008206">
    <property type="term" value="P:bile acid metabolic process"/>
    <property type="evidence" value="ECO:0007669"/>
    <property type="project" value="UniProtKB-ARBA"/>
</dbReference>
<dbReference type="NCBIfam" id="NF005559">
    <property type="entry name" value="PRK07231.1"/>
    <property type="match status" value="1"/>
</dbReference>
<dbReference type="PRINTS" id="PR00081">
    <property type="entry name" value="GDHRDH"/>
</dbReference>
<dbReference type="EC" id="1.1.1.47" evidence="3"/>
<proteinExistence type="inferred from homology"/>
<comment type="similarity">
    <text evidence="1">Belongs to the short-chain dehydrogenases/reductases (SDR) family.</text>
</comment>
<evidence type="ECO:0000256" key="1">
    <source>
        <dbReference type="ARBA" id="ARBA00006484"/>
    </source>
</evidence>
<accession>A0A6L8V7M6</accession>
<gene>
    <name evidence="3" type="ORF">GQF01_24490</name>
</gene>
<dbReference type="Proteomes" id="UP000481087">
    <property type="component" value="Unassembled WGS sequence"/>
</dbReference>
<dbReference type="InterPro" id="IPR051122">
    <property type="entry name" value="SDR_DHRS6-like"/>
</dbReference>
<sequence length="250" mass="26692">MKKLEGKVALVTGGNSGIGLATAKRFVEEGAYVYITGRRKEQLDEALNEIGSNVTGFLGDISDLAEIDRLYALIQEKHGRVDVIFANAGTAEFLPLSQVTEEHFDTLFRVNVKGVLFTVQKALPLLSNGASIILNSSINGSIGQPATSVYGATKAALRNFVRTWILDLKDQNIRFNVVSPGPVETPGLAAVAGPDRAAQTAMFDYLKTTVPMGRLAQPEEIAKAVLFLASDDSSFVSGTELFVDGGSAQI</sequence>
<reference evidence="3 4" key="1">
    <citation type="submission" date="2019-12" db="EMBL/GenBank/DDBJ databases">
        <title>Paenibacillus sp. nov. sp. isolated from soil.</title>
        <authorList>
            <person name="Kim J."/>
            <person name="Jeong S.E."/>
            <person name="Jung H.S."/>
            <person name="Jeon C.O."/>
        </authorList>
    </citation>
    <scope>NUCLEOTIDE SEQUENCE [LARGE SCALE GENOMIC DNA]</scope>
    <source>
        <strain evidence="3 4">5J-6</strain>
    </source>
</reference>
<dbReference type="RefSeq" id="WP_161409404.1">
    <property type="nucleotide sequence ID" value="NZ_WTUZ01000022.1"/>
</dbReference>
<dbReference type="CDD" id="cd05233">
    <property type="entry name" value="SDR_c"/>
    <property type="match status" value="1"/>
</dbReference>
<comment type="caution">
    <text evidence="3">The sequence shown here is derived from an EMBL/GenBank/DDBJ whole genome shotgun (WGS) entry which is preliminary data.</text>
</comment>
<keyword evidence="4" id="KW-1185">Reference proteome</keyword>
<dbReference type="InterPro" id="IPR036291">
    <property type="entry name" value="NAD(P)-bd_dom_sf"/>
</dbReference>
<dbReference type="SUPFAM" id="SSF51735">
    <property type="entry name" value="NAD(P)-binding Rossmann-fold domains"/>
    <property type="match status" value="1"/>
</dbReference>
<dbReference type="Gene3D" id="3.40.50.720">
    <property type="entry name" value="NAD(P)-binding Rossmann-like Domain"/>
    <property type="match status" value="1"/>
</dbReference>
<dbReference type="AlphaFoldDB" id="A0A6L8V7M6"/>
<dbReference type="PANTHER" id="PTHR43477">
    <property type="entry name" value="DIHYDROANTICAPSIN 7-DEHYDROGENASE"/>
    <property type="match status" value="1"/>
</dbReference>